<dbReference type="EMBL" id="SRLE01000001">
    <property type="protein sequence ID" value="TGD76129.1"/>
    <property type="molecule type" value="Genomic_DNA"/>
</dbReference>
<dbReference type="SUPFAM" id="SSF54427">
    <property type="entry name" value="NTF2-like"/>
    <property type="match status" value="1"/>
</dbReference>
<comment type="caution">
    <text evidence="2">The sequence shown here is derived from an EMBL/GenBank/DDBJ whole genome shotgun (WGS) entry which is preliminary data.</text>
</comment>
<dbReference type="OrthoDB" id="9781757at2"/>
<dbReference type="Proteomes" id="UP000298050">
    <property type="component" value="Unassembled WGS sequence"/>
</dbReference>
<evidence type="ECO:0000313" key="2">
    <source>
        <dbReference type="EMBL" id="TGD76129.1"/>
    </source>
</evidence>
<protein>
    <submittedName>
        <fullName evidence="2">Limonene-1,2-epoxide hydrolase</fullName>
    </submittedName>
</protein>
<organism evidence="2 3">
    <name type="scientific">Mangrovimicrobium sediminis</name>
    <dbReference type="NCBI Taxonomy" id="2562682"/>
    <lineage>
        <taxon>Bacteria</taxon>
        <taxon>Pseudomonadati</taxon>
        <taxon>Pseudomonadota</taxon>
        <taxon>Gammaproteobacteria</taxon>
        <taxon>Cellvibrionales</taxon>
        <taxon>Halieaceae</taxon>
        <taxon>Mangrovimicrobium</taxon>
    </lineage>
</organism>
<dbReference type="Pfam" id="PF07858">
    <property type="entry name" value="LEH"/>
    <property type="match status" value="1"/>
</dbReference>
<dbReference type="AlphaFoldDB" id="A0A4Z0M9D5"/>
<evidence type="ECO:0000313" key="3">
    <source>
        <dbReference type="Proteomes" id="UP000298050"/>
    </source>
</evidence>
<keyword evidence="2" id="KW-0378">Hydrolase</keyword>
<name>A0A4Z0M9D5_9GAMM</name>
<dbReference type="InterPro" id="IPR013100">
    <property type="entry name" value="LEH"/>
</dbReference>
<sequence length="128" mass="14680">MPTNAEIVTEFVHCWADKDIDRIIDYFTDDAVYINIPMDPPNHGKAEIRAMIEGFIGSAEAMDFEIFHQAESPDGIVMNERCDRFLMGGQWVELPVMGIFELEKGKIKAWRDYFDLNQFTSRMPQAAG</sequence>
<dbReference type="Gene3D" id="3.10.450.50">
    <property type="match status" value="1"/>
</dbReference>
<reference evidence="2 3" key="1">
    <citation type="submission" date="2019-04" db="EMBL/GenBank/DDBJ databases">
        <title>Taxonomy of novel Haliea sp. from mangrove soil of West Coast of India.</title>
        <authorList>
            <person name="Verma A."/>
            <person name="Kumar P."/>
            <person name="Krishnamurthi S."/>
        </authorList>
    </citation>
    <scope>NUCLEOTIDE SEQUENCE [LARGE SCALE GENOMIC DNA]</scope>
    <source>
        <strain evidence="2 3">SAOS-164</strain>
    </source>
</reference>
<gene>
    <name evidence="2" type="ORF">E4634_00855</name>
</gene>
<keyword evidence="3" id="KW-1185">Reference proteome</keyword>
<evidence type="ECO:0000259" key="1">
    <source>
        <dbReference type="Pfam" id="PF07858"/>
    </source>
</evidence>
<proteinExistence type="predicted"/>
<feature type="domain" description="Limonene-1,2-epoxide hydrolase" evidence="1">
    <location>
        <begin position="3"/>
        <end position="121"/>
    </location>
</feature>
<accession>A0A4Z0M9D5</accession>
<dbReference type="RefSeq" id="WP_135440706.1">
    <property type="nucleotide sequence ID" value="NZ_SRLE01000001.1"/>
</dbReference>
<dbReference type="InterPro" id="IPR032710">
    <property type="entry name" value="NTF2-like_dom_sf"/>
</dbReference>
<dbReference type="GO" id="GO:0016787">
    <property type="term" value="F:hydrolase activity"/>
    <property type="evidence" value="ECO:0007669"/>
    <property type="project" value="UniProtKB-KW"/>
</dbReference>